<accession>A0A0E9X774</accession>
<name>A0A0E9X774_ANGAN</name>
<evidence type="ECO:0000313" key="1">
    <source>
        <dbReference type="EMBL" id="JAH97720.1"/>
    </source>
</evidence>
<dbReference type="AlphaFoldDB" id="A0A0E9X774"/>
<proteinExistence type="predicted"/>
<sequence>MLLIKEMTQLSSSGCPLRERERICPRVLNMTTCRIKDLWQSVTGFKMWVLPLLCMHVRWKAMT</sequence>
<protein>
    <submittedName>
        <fullName evidence="1">Uncharacterized protein</fullName>
    </submittedName>
</protein>
<dbReference type="EMBL" id="GBXM01010857">
    <property type="protein sequence ID" value="JAH97720.1"/>
    <property type="molecule type" value="Transcribed_RNA"/>
</dbReference>
<reference evidence="1" key="2">
    <citation type="journal article" date="2015" name="Fish Shellfish Immunol.">
        <title>Early steps in the European eel (Anguilla anguilla)-Vibrio vulnificus interaction in the gills: Role of the RtxA13 toxin.</title>
        <authorList>
            <person name="Callol A."/>
            <person name="Pajuelo D."/>
            <person name="Ebbesson L."/>
            <person name="Teles M."/>
            <person name="MacKenzie S."/>
            <person name="Amaro C."/>
        </authorList>
    </citation>
    <scope>NUCLEOTIDE SEQUENCE</scope>
</reference>
<reference evidence="1" key="1">
    <citation type="submission" date="2014-11" db="EMBL/GenBank/DDBJ databases">
        <authorList>
            <person name="Amaro Gonzalez C."/>
        </authorList>
    </citation>
    <scope>NUCLEOTIDE SEQUENCE</scope>
</reference>
<organism evidence="1">
    <name type="scientific">Anguilla anguilla</name>
    <name type="common">European freshwater eel</name>
    <name type="synonym">Muraena anguilla</name>
    <dbReference type="NCBI Taxonomy" id="7936"/>
    <lineage>
        <taxon>Eukaryota</taxon>
        <taxon>Metazoa</taxon>
        <taxon>Chordata</taxon>
        <taxon>Craniata</taxon>
        <taxon>Vertebrata</taxon>
        <taxon>Euteleostomi</taxon>
        <taxon>Actinopterygii</taxon>
        <taxon>Neopterygii</taxon>
        <taxon>Teleostei</taxon>
        <taxon>Anguilliformes</taxon>
        <taxon>Anguillidae</taxon>
        <taxon>Anguilla</taxon>
    </lineage>
</organism>